<accession>A0A2U2DS22</accession>
<dbReference type="RefSeq" id="WP_109458417.1">
    <property type="nucleotide sequence ID" value="NZ_QFBC01000004.1"/>
</dbReference>
<protein>
    <submittedName>
        <fullName evidence="1">Uncharacterized protein</fullName>
    </submittedName>
</protein>
<reference evidence="1 2" key="1">
    <citation type="submission" date="2018-05" db="EMBL/GenBank/DDBJ databases">
        <title>The draft genome of strain NS-104.</title>
        <authorList>
            <person name="Hang P."/>
            <person name="Jiang J."/>
        </authorList>
    </citation>
    <scope>NUCLEOTIDE SEQUENCE [LARGE SCALE GENOMIC DNA]</scope>
    <source>
        <strain evidence="1 2">NS-104</strain>
    </source>
</reference>
<comment type="caution">
    <text evidence="1">The sequence shown here is derived from an EMBL/GenBank/DDBJ whole genome shotgun (WGS) entry which is preliminary data.</text>
</comment>
<name>A0A2U2DS22_9HYPH</name>
<organism evidence="1 2">
    <name type="scientific">Metarhizobium album</name>
    <dbReference type="NCBI Taxonomy" id="2182425"/>
    <lineage>
        <taxon>Bacteria</taxon>
        <taxon>Pseudomonadati</taxon>
        <taxon>Pseudomonadota</taxon>
        <taxon>Alphaproteobacteria</taxon>
        <taxon>Hyphomicrobiales</taxon>
        <taxon>Rhizobiaceae</taxon>
        <taxon>Metarhizobium</taxon>
    </lineage>
</organism>
<gene>
    <name evidence="1" type="ORF">DEM27_11705</name>
</gene>
<dbReference type="AlphaFoldDB" id="A0A2U2DS22"/>
<dbReference type="Proteomes" id="UP000245252">
    <property type="component" value="Unassembled WGS sequence"/>
</dbReference>
<evidence type="ECO:0000313" key="2">
    <source>
        <dbReference type="Proteomes" id="UP000245252"/>
    </source>
</evidence>
<sequence>MESRQITIRDLSVAERQEIFVTIAQTLEGNAREAFVEGDKQFAQLSNNMAEAIRINVDELSRNDPDTAERVLQQAAAIISKFKAGHPHQMPSTAIH</sequence>
<keyword evidence="2" id="KW-1185">Reference proteome</keyword>
<dbReference type="EMBL" id="QFBC01000004">
    <property type="protein sequence ID" value="PWE56097.1"/>
    <property type="molecule type" value="Genomic_DNA"/>
</dbReference>
<proteinExistence type="predicted"/>
<evidence type="ECO:0000313" key="1">
    <source>
        <dbReference type="EMBL" id="PWE56097.1"/>
    </source>
</evidence>
<dbReference type="OrthoDB" id="8392264at2"/>